<evidence type="ECO:0000256" key="4">
    <source>
        <dbReference type="SAM" id="MobiDB-lite"/>
    </source>
</evidence>
<accession>A0A381UFF5</accession>
<reference evidence="5" key="1">
    <citation type="submission" date="2018-05" db="EMBL/GenBank/DDBJ databases">
        <authorList>
            <person name="Lanie J.A."/>
            <person name="Ng W.-L."/>
            <person name="Kazmierczak K.M."/>
            <person name="Andrzejewski T.M."/>
            <person name="Davidsen T.M."/>
            <person name="Wayne K.J."/>
            <person name="Tettelin H."/>
            <person name="Glass J.I."/>
            <person name="Rusch D."/>
            <person name="Podicherti R."/>
            <person name="Tsui H.-C.T."/>
            <person name="Winkler M.E."/>
        </authorList>
    </citation>
    <scope>NUCLEOTIDE SEQUENCE</scope>
</reference>
<dbReference type="SUPFAM" id="SSF55418">
    <property type="entry name" value="eIF4e-like"/>
    <property type="match status" value="1"/>
</dbReference>
<name>A0A381UFF5_9ZZZZ</name>
<dbReference type="AlphaFoldDB" id="A0A381UFF5"/>
<evidence type="ECO:0000256" key="3">
    <source>
        <dbReference type="ARBA" id="ARBA00022917"/>
    </source>
</evidence>
<keyword evidence="1" id="KW-0396">Initiation factor</keyword>
<dbReference type="PANTHER" id="PTHR11960">
    <property type="entry name" value="EUKARYOTIC TRANSLATION INITIATION FACTOR 4E RELATED"/>
    <property type="match status" value="1"/>
</dbReference>
<keyword evidence="3" id="KW-0648">Protein biosynthesis</keyword>
<evidence type="ECO:0000256" key="1">
    <source>
        <dbReference type="ARBA" id="ARBA00022540"/>
    </source>
</evidence>
<dbReference type="PANTHER" id="PTHR11960:SF8">
    <property type="entry name" value="EUKARYOTIC TRANSLATION INITIATION FACTOR 4E1-RELATED"/>
    <property type="match status" value="1"/>
</dbReference>
<dbReference type="InterPro" id="IPR001040">
    <property type="entry name" value="TIF_eIF_4E"/>
</dbReference>
<keyword evidence="2" id="KW-0694">RNA-binding</keyword>
<proteinExistence type="predicted"/>
<dbReference type="EMBL" id="UINC01006342">
    <property type="protein sequence ID" value="SVA26956.1"/>
    <property type="molecule type" value="Genomic_DNA"/>
</dbReference>
<dbReference type="GO" id="GO:0000340">
    <property type="term" value="F:RNA 7-methylguanosine cap binding"/>
    <property type="evidence" value="ECO:0007669"/>
    <property type="project" value="TreeGrafter"/>
</dbReference>
<dbReference type="InterPro" id="IPR023398">
    <property type="entry name" value="TIF_eIF4e-like"/>
</dbReference>
<sequence length="259" mass="31334">MSNNRFNMDDETKISSLSIQIKINLEHKNQNKKKVSYHYQQSYNTKNNYNNNYYNNKRMNNNRFGNFNHYKQPNKQQGRKVQNYHQKNKKKRGYEPRHPQYNTFENDVLNTHWTIHIHNTSETDWTLESYKKVYVIKKISDFWTFFNNFTDFQKFNFYVMRGDIKPVYEDINNTNGYSYSYIIPGRKVNETFIHCLVEMMCEKLVDIQHHNEVCGVSLVPKPNGISIFKVWMRNKNNALKLKIIDPNLINGRYQDHKLY</sequence>
<dbReference type="Pfam" id="PF01652">
    <property type="entry name" value="IF4E"/>
    <property type="match status" value="1"/>
</dbReference>
<feature type="region of interest" description="Disordered" evidence="4">
    <location>
        <begin position="44"/>
        <end position="101"/>
    </location>
</feature>
<gene>
    <name evidence="5" type="ORF">METZ01_LOCUS79810</name>
</gene>
<dbReference type="GO" id="GO:0003743">
    <property type="term" value="F:translation initiation factor activity"/>
    <property type="evidence" value="ECO:0007669"/>
    <property type="project" value="UniProtKB-KW"/>
</dbReference>
<dbReference type="Gene3D" id="3.30.760.10">
    <property type="entry name" value="RNA Cap, Translation Initiation Factor Eif4e"/>
    <property type="match status" value="1"/>
</dbReference>
<evidence type="ECO:0000313" key="5">
    <source>
        <dbReference type="EMBL" id="SVA26956.1"/>
    </source>
</evidence>
<organism evidence="5">
    <name type="scientific">marine metagenome</name>
    <dbReference type="NCBI Taxonomy" id="408172"/>
    <lineage>
        <taxon>unclassified sequences</taxon>
        <taxon>metagenomes</taxon>
        <taxon>ecological metagenomes</taxon>
    </lineage>
</organism>
<protein>
    <submittedName>
        <fullName evidence="5">Uncharacterized protein</fullName>
    </submittedName>
</protein>
<feature type="compositionally biased region" description="Polar residues" evidence="4">
    <location>
        <begin position="69"/>
        <end position="85"/>
    </location>
</feature>
<dbReference type="GO" id="GO:0016281">
    <property type="term" value="C:eukaryotic translation initiation factor 4F complex"/>
    <property type="evidence" value="ECO:0007669"/>
    <property type="project" value="TreeGrafter"/>
</dbReference>
<evidence type="ECO:0000256" key="2">
    <source>
        <dbReference type="ARBA" id="ARBA00022884"/>
    </source>
</evidence>
<feature type="compositionally biased region" description="Low complexity" evidence="4">
    <location>
        <begin position="44"/>
        <end position="68"/>
    </location>
</feature>